<proteinExistence type="predicted"/>
<name>A0ABT8A9Y2_9PROT</name>
<sequence length="456" mass="47542">MPAFLAPAALLPDGWAADVLITADAAGWITAVRPGMAPGAAGGPVRRLRGAVVPGVPNLHSHAFQRAMAGATERRSPAGQDSFWSWREVMYRFAARLGPAEVEAVAAQLCVELLEGGFTGLAEFHYLHHAPDGTPYAEPAELLLRHLAAARRTGMGITLLPVLYRHGGIFGLAPAAGQRRFLNDLDPYLRIVATARAAVAGDPQAAVGIAPHSLRAVTPAMLAALAGEDGPLHIHVAEQPREVAECLAATGARPVEWLLANLPVGPRWCLVHATHMTAAETAALAATGAVAGLCPTTEASLGDGVFPLAEFLAAGGRFGIGTDSHVGTAARDELRLLETGQRLLRQSRAVAATEASPHPGRRLLEAALAGGARAMGRPVGAIAPGLRCDLVELDTEHPSLAGHSGDTLLDAWVFSGQHNPIRTVVAGGRAVVEAGRHLLGREIAEEFAAVMRRLLA</sequence>
<organism evidence="7 8">
    <name type="scientific">Paeniroseomonas aquatica</name>
    <dbReference type="NCBI Taxonomy" id="373043"/>
    <lineage>
        <taxon>Bacteria</taxon>
        <taxon>Pseudomonadati</taxon>
        <taxon>Pseudomonadota</taxon>
        <taxon>Alphaproteobacteria</taxon>
        <taxon>Acetobacterales</taxon>
        <taxon>Acetobacteraceae</taxon>
        <taxon>Paeniroseomonas</taxon>
    </lineage>
</organism>
<dbReference type="InterPro" id="IPR055156">
    <property type="entry name" value="HutF-like_N"/>
</dbReference>
<keyword evidence="4" id="KW-0862">Zinc</keyword>
<dbReference type="NCBIfam" id="TIGR02022">
    <property type="entry name" value="hutF"/>
    <property type="match status" value="1"/>
</dbReference>
<dbReference type="RefSeq" id="WP_290318532.1">
    <property type="nucleotide sequence ID" value="NZ_JAUFPN010000178.1"/>
</dbReference>
<dbReference type="Gene3D" id="3.20.20.140">
    <property type="entry name" value="Metal-dependent hydrolases"/>
    <property type="match status" value="1"/>
</dbReference>
<dbReference type="Pfam" id="PF01979">
    <property type="entry name" value="Amidohydro_1"/>
    <property type="match status" value="1"/>
</dbReference>
<dbReference type="InterPro" id="IPR032466">
    <property type="entry name" value="Metal_Hydrolase"/>
</dbReference>
<reference evidence="8" key="1">
    <citation type="journal article" date="2019" name="Int. J. Syst. Evol. Microbiol.">
        <title>The Global Catalogue of Microorganisms (GCM) 10K type strain sequencing project: providing services to taxonomists for standard genome sequencing and annotation.</title>
        <authorList>
            <consortium name="The Broad Institute Genomics Platform"/>
            <consortium name="The Broad Institute Genome Sequencing Center for Infectious Disease"/>
            <person name="Wu L."/>
            <person name="Ma J."/>
        </authorList>
    </citation>
    <scope>NUCLEOTIDE SEQUENCE [LARGE SCALE GENOMIC DNA]</scope>
    <source>
        <strain evidence="8">CECT 7131</strain>
    </source>
</reference>
<dbReference type="Pfam" id="PF22429">
    <property type="entry name" value="HutF_N"/>
    <property type="match status" value="1"/>
</dbReference>
<dbReference type="PANTHER" id="PTHR11271">
    <property type="entry name" value="GUANINE DEAMINASE"/>
    <property type="match status" value="1"/>
</dbReference>
<evidence type="ECO:0000259" key="6">
    <source>
        <dbReference type="Pfam" id="PF22429"/>
    </source>
</evidence>
<evidence type="ECO:0000256" key="3">
    <source>
        <dbReference type="ARBA" id="ARBA00022801"/>
    </source>
</evidence>
<keyword evidence="3 7" id="KW-0378">Hydrolase</keyword>
<feature type="domain" description="Formimidoylglutamate deiminase N-terminal" evidence="6">
    <location>
        <begin position="5"/>
        <end position="41"/>
    </location>
</feature>
<evidence type="ECO:0000256" key="2">
    <source>
        <dbReference type="ARBA" id="ARBA00022723"/>
    </source>
</evidence>
<dbReference type="Gene3D" id="2.30.40.10">
    <property type="entry name" value="Urease, subunit C, domain 1"/>
    <property type="match status" value="1"/>
</dbReference>
<dbReference type="PANTHER" id="PTHR11271:SF48">
    <property type="entry name" value="AMIDOHYDROLASE-RELATED DOMAIN-CONTAINING PROTEIN"/>
    <property type="match status" value="1"/>
</dbReference>
<dbReference type="SUPFAM" id="SSF51556">
    <property type="entry name" value="Metallo-dependent hydrolases"/>
    <property type="match status" value="1"/>
</dbReference>
<dbReference type="InterPro" id="IPR051607">
    <property type="entry name" value="Metallo-dep_hydrolases"/>
</dbReference>
<dbReference type="InterPro" id="IPR011059">
    <property type="entry name" value="Metal-dep_hydrolase_composite"/>
</dbReference>
<comment type="cofactor">
    <cofactor evidence="1">
        <name>Zn(2+)</name>
        <dbReference type="ChEBI" id="CHEBI:29105"/>
    </cofactor>
</comment>
<gene>
    <name evidence="7" type="ORF">QWZ14_19700</name>
</gene>
<dbReference type="InterPro" id="IPR006680">
    <property type="entry name" value="Amidohydro-rel"/>
</dbReference>
<dbReference type="EMBL" id="JAUFPN010000178">
    <property type="protein sequence ID" value="MDN3566604.1"/>
    <property type="molecule type" value="Genomic_DNA"/>
</dbReference>
<keyword evidence="8" id="KW-1185">Reference proteome</keyword>
<feature type="domain" description="Amidohydrolase-related" evidence="5">
    <location>
        <begin position="52"/>
        <end position="431"/>
    </location>
</feature>
<protein>
    <submittedName>
        <fullName evidence="7">Formimidoylglutamate deiminase</fullName>
        <ecNumber evidence="7">3.5.3.13</ecNumber>
    </submittedName>
</protein>
<evidence type="ECO:0000256" key="4">
    <source>
        <dbReference type="ARBA" id="ARBA00022833"/>
    </source>
</evidence>
<evidence type="ECO:0000256" key="1">
    <source>
        <dbReference type="ARBA" id="ARBA00001947"/>
    </source>
</evidence>
<accession>A0ABT8A9Y2</accession>
<dbReference type="EC" id="3.5.3.13" evidence="7"/>
<keyword evidence="2" id="KW-0479">Metal-binding</keyword>
<comment type="caution">
    <text evidence="7">The sequence shown here is derived from an EMBL/GenBank/DDBJ whole genome shotgun (WGS) entry which is preliminary data.</text>
</comment>
<dbReference type="NCBIfam" id="NF006681">
    <property type="entry name" value="PRK09229.1-2"/>
    <property type="match status" value="1"/>
</dbReference>
<evidence type="ECO:0000313" key="7">
    <source>
        <dbReference type="EMBL" id="MDN3566604.1"/>
    </source>
</evidence>
<dbReference type="GO" id="GO:0050416">
    <property type="term" value="F:formimidoylglutamate deiminase activity"/>
    <property type="evidence" value="ECO:0007669"/>
    <property type="project" value="UniProtKB-EC"/>
</dbReference>
<evidence type="ECO:0000259" key="5">
    <source>
        <dbReference type="Pfam" id="PF01979"/>
    </source>
</evidence>
<evidence type="ECO:0000313" key="8">
    <source>
        <dbReference type="Proteomes" id="UP001529369"/>
    </source>
</evidence>
<dbReference type="NCBIfam" id="NF006684">
    <property type="entry name" value="PRK09229.1-5"/>
    <property type="match status" value="1"/>
</dbReference>
<dbReference type="SUPFAM" id="SSF51338">
    <property type="entry name" value="Composite domain of metallo-dependent hydrolases"/>
    <property type="match status" value="1"/>
</dbReference>
<dbReference type="InterPro" id="IPR010252">
    <property type="entry name" value="HutF"/>
</dbReference>
<dbReference type="Proteomes" id="UP001529369">
    <property type="component" value="Unassembled WGS sequence"/>
</dbReference>